<reference evidence="1" key="1">
    <citation type="submission" date="2016-05" db="EMBL/GenBank/DDBJ databases">
        <authorList>
            <person name="Lavstsen T."/>
            <person name="Jespersen J.S."/>
        </authorList>
    </citation>
    <scope>NUCLEOTIDE SEQUENCE</scope>
    <source>
        <tissue evidence="1">Brain</tissue>
    </source>
</reference>
<dbReference type="AlphaFoldDB" id="A0A1A8DQI9"/>
<accession>A0A1A8DQI9</accession>
<reference evidence="1" key="2">
    <citation type="submission" date="2016-06" db="EMBL/GenBank/DDBJ databases">
        <title>The genome of a short-lived fish provides insights into sex chromosome evolution and the genetic control of aging.</title>
        <authorList>
            <person name="Reichwald K."/>
            <person name="Felder M."/>
            <person name="Petzold A."/>
            <person name="Koch P."/>
            <person name="Groth M."/>
            <person name="Platzer M."/>
        </authorList>
    </citation>
    <scope>NUCLEOTIDE SEQUENCE</scope>
    <source>
        <tissue evidence="1">Brain</tissue>
    </source>
</reference>
<feature type="non-terminal residue" evidence="1">
    <location>
        <position position="38"/>
    </location>
</feature>
<feature type="non-terminal residue" evidence="1">
    <location>
        <position position="1"/>
    </location>
</feature>
<organism evidence="1">
    <name type="scientific">Nothobranchius kadleci</name>
    <name type="common">African annual killifish</name>
    <dbReference type="NCBI Taxonomy" id="1051664"/>
    <lineage>
        <taxon>Eukaryota</taxon>
        <taxon>Metazoa</taxon>
        <taxon>Chordata</taxon>
        <taxon>Craniata</taxon>
        <taxon>Vertebrata</taxon>
        <taxon>Euteleostomi</taxon>
        <taxon>Actinopterygii</taxon>
        <taxon>Neopterygii</taxon>
        <taxon>Teleostei</taxon>
        <taxon>Neoteleostei</taxon>
        <taxon>Acanthomorphata</taxon>
        <taxon>Ovalentaria</taxon>
        <taxon>Atherinomorphae</taxon>
        <taxon>Cyprinodontiformes</taxon>
        <taxon>Nothobranchiidae</taxon>
        <taxon>Nothobranchius</taxon>
    </lineage>
</organism>
<evidence type="ECO:0000313" key="1">
    <source>
        <dbReference type="EMBL" id="SBQ35089.1"/>
    </source>
</evidence>
<protein>
    <submittedName>
        <fullName evidence="1">Uncharacterized protein</fullName>
    </submittedName>
</protein>
<sequence length="38" mass="4345">KIVNETLLGGYIICLSLLSMEDVEYICIFEFMITGFLL</sequence>
<name>A0A1A8DQI9_NOTKA</name>
<dbReference type="EMBL" id="HAEA01006609">
    <property type="protein sequence ID" value="SBQ35089.1"/>
    <property type="molecule type" value="Transcribed_RNA"/>
</dbReference>
<gene>
    <name evidence="1" type="primary">Nfu_g_1_005960</name>
</gene>
<proteinExistence type="predicted"/>